<evidence type="ECO:0000313" key="2">
    <source>
        <dbReference type="EMBL" id="MBT9291982.1"/>
    </source>
</evidence>
<keyword evidence="3" id="KW-1185">Reference proteome</keyword>
<evidence type="ECO:0000259" key="1">
    <source>
        <dbReference type="Pfam" id="PF13478"/>
    </source>
</evidence>
<reference evidence="2 3" key="1">
    <citation type="submission" date="2021-06" db="EMBL/GenBank/DDBJ databases">
        <authorList>
            <person name="Grouzdev D.S."/>
            <person name="Koziaeva V."/>
        </authorList>
    </citation>
    <scope>NUCLEOTIDE SEQUENCE [LARGE SCALE GENOMIC DNA]</scope>
    <source>
        <strain evidence="2 3">22</strain>
    </source>
</reference>
<gene>
    <name evidence="2" type="primary">xdhC</name>
    <name evidence="2" type="ORF">KL771_21130</name>
</gene>
<dbReference type="NCBIfam" id="TIGR02964">
    <property type="entry name" value="xanthine_xdhC"/>
    <property type="match status" value="1"/>
</dbReference>
<dbReference type="InterPro" id="IPR036291">
    <property type="entry name" value="NAD(P)-bd_dom_sf"/>
</dbReference>
<dbReference type="RefSeq" id="WP_261970501.1">
    <property type="nucleotide sequence ID" value="NZ_JAHHZF010000011.1"/>
</dbReference>
<dbReference type="Proteomes" id="UP000766595">
    <property type="component" value="Unassembled WGS sequence"/>
</dbReference>
<dbReference type="AlphaFoldDB" id="A0A947DAY9"/>
<evidence type="ECO:0000313" key="3">
    <source>
        <dbReference type="Proteomes" id="UP000766595"/>
    </source>
</evidence>
<dbReference type="InterPro" id="IPR052698">
    <property type="entry name" value="MoCofactor_Util/Proc"/>
</dbReference>
<dbReference type="Pfam" id="PF13478">
    <property type="entry name" value="XdhC_C"/>
    <property type="match status" value="1"/>
</dbReference>
<feature type="domain" description="XdhC Rossmann" evidence="1">
    <location>
        <begin position="86"/>
        <end position="228"/>
    </location>
</feature>
<dbReference type="InterPro" id="IPR014308">
    <property type="entry name" value="Xanthine_DH_XdhC"/>
</dbReference>
<organism evidence="2 3">
    <name type="scientific">Prosthecodimorpha staleyi</name>
    <dbReference type="NCBI Taxonomy" id="2840188"/>
    <lineage>
        <taxon>Bacteria</taxon>
        <taxon>Pseudomonadati</taxon>
        <taxon>Pseudomonadota</taxon>
        <taxon>Alphaproteobacteria</taxon>
        <taxon>Hyphomicrobiales</taxon>
        <taxon>Ancalomicrobiaceae</taxon>
        <taxon>Prosthecodimorpha</taxon>
    </lineage>
</organism>
<dbReference type="PANTHER" id="PTHR30388:SF6">
    <property type="entry name" value="XANTHINE DEHYDROGENASE SUBUNIT A-RELATED"/>
    <property type="match status" value="1"/>
</dbReference>
<comment type="caution">
    <text evidence="2">The sequence shown here is derived from an EMBL/GenBank/DDBJ whole genome shotgun (WGS) entry which is preliminary data.</text>
</comment>
<name>A0A947DAY9_9HYPH</name>
<dbReference type="Gene3D" id="3.40.50.720">
    <property type="entry name" value="NAD(P)-binding Rossmann-like Domain"/>
    <property type="match status" value="1"/>
</dbReference>
<dbReference type="PANTHER" id="PTHR30388">
    <property type="entry name" value="ALDEHYDE OXIDOREDUCTASE MOLYBDENUM COFACTOR ASSEMBLY PROTEIN"/>
    <property type="match status" value="1"/>
</dbReference>
<dbReference type="InterPro" id="IPR027051">
    <property type="entry name" value="XdhC_Rossmann_dom"/>
</dbReference>
<proteinExistence type="predicted"/>
<dbReference type="SUPFAM" id="SSF51735">
    <property type="entry name" value="NAD(P)-binding Rossmann-fold domains"/>
    <property type="match status" value="1"/>
</dbReference>
<accession>A0A947DAY9</accession>
<dbReference type="EMBL" id="JAHHZF010000011">
    <property type="protein sequence ID" value="MBT9291982.1"/>
    <property type="molecule type" value="Genomic_DNA"/>
</dbReference>
<sequence length="256" mass="26712">MLSFALGPQLGQCCGGHVRVSLELFGVGDLARIRDFAAREAAGPFATVGRIGPRGLERTVVEGEHPAAAIEGDRVAETFGEARRDLVLFGAGHVGRALVLALAPLPFRVVWVDPRPDAFPRAVPGNVMLVRPADPVAVLDQVADGAFVLVMTHDHALDLAIVDAALHGTRFPHVGVIGSATKRARFEKRLREGGHGPAAIARLICPIGATGPKSKLPAVIAAATAVELIVADERLKAVGERRSEPLLASVGGGRAS</sequence>
<protein>
    <submittedName>
        <fullName evidence="2">Xanthine dehydrogenase accessory protein XdhC</fullName>
    </submittedName>
</protein>